<accession>A0A2K3NDT9</accession>
<dbReference type="InterPro" id="IPR040262">
    <property type="entry name" value="At4g38062-like"/>
</dbReference>
<dbReference type="PANTHER" id="PTHR45287:SF2">
    <property type="entry name" value="A-TYPE INCLUSION PROTEIN, PUTATIVE-RELATED"/>
    <property type="match status" value="1"/>
</dbReference>
<reference evidence="2 3" key="1">
    <citation type="journal article" date="2014" name="Am. J. Bot.">
        <title>Genome assembly and annotation for red clover (Trifolium pratense; Fabaceae).</title>
        <authorList>
            <person name="Istvanek J."/>
            <person name="Jaros M."/>
            <person name="Krenek A."/>
            <person name="Repkova J."/>
        </authorList>
    </citation>
    <scope>NUCLEOTIDE SEQUENCE [LARGE SCALE GENOMIC DNA]</scope>
    <source>
        <strain evidence="3">cv. Tatra</strain>
        <tissue evidence="2">Young leaves</tissue>
    </source>
</reference>
<evidence type="ECO:0000313" key="3">
    <source>
        <dbReference type="Proteomes" id="UP000236291"/>
    </source>
</evidence>
<proteinExistence type="predicted"/>
<dbReference type="STRING" id="57577.A0A2K3NDT9"/>
<protein>
    <submittedName>
        <fullName evidence="2">Uncharacterized protein</fullName>
    </submittedName>
</protein>
<dbReference type="PANTHER" id="PTHR45287">
    <property type="entry name" value="OS03G0691500 PROTEIN"/>
    <property type="match status" value="1"/>
</dbReference>
<evidence type="ECO:0000256" key="1">
    <source>
        <dbReference type="SAM" id="Coils"/>
    </source>
</evidence>
<sequence length="680" mass="79909">MNNVYEELDEAKNEIETLKVELRGKTSSFKNLKSSHDAKVNIIEEALSKVEKLEQELHEKAHEFTYSEQLHEYHNSNLSPVERREQQRTNNRLKQFKPCTKECELEKSTLLDEIFLLKSKLDSQVIISQDLQYQLQMCKQLLAHEESQRKSLEVEVLDLKLQIEFVNSQKDEDVDDLTHALKYSNEELEQENHQLRKSLREFQESHEAKASYSLSTLRSNLRGLEQTHKECVSIFQTRQAGWSFKLEQMSENIENYRYALETKATTIEKLETELECSDSSNIELMLLNEEMYVMLLVLKEGIYEYNEVQQSVNNERNYHKVMLEESTKCRTKIDLKEQHRGVYGGLEKPNIELDGETYEISEIEFELQMWKSVVESLRNDLEENRVIRKALEKSLLTQVDFSESLKQEKDSLDNKLEAKENEIDYLQLHVFVLEHELKARETKTYEQEPFRREFERENHIKRKNMATNELMQHVTSLEKKFTTSLIPFNSQLDEKHAEIILVQEICDKLSEAEALAIIEFEEKKLMMEELEDDINDMEDKLKLQEENLNQLKQLALDIEMKIDSKQLRIKELNDQMENKLRGSDVLLQKIKMENESLLENGARLSLEKETLLGFVMELGDKMSDYAAADTNLADVWRNSVQSFEKDCVGETNFKNDDGLFVKENMIVHSPTRLNKSISLI</sequence>
<feature type="coiled-coil region" evidence="1">
    <location>
        <begin position="374"/>
        <end position="429"/>
    </location>
</feature>
<dbReference type="EMBL" id="ASHM01019786">
    <property type="protein sequence ID" value="PNY01179.1"/>
    <property type="molecule type" value="Genomic_DNA"/>
</dbReference>
<dbReference type="Proteomes" id="UP000236291">
    <property type="component" value="Unassembled WGS sequence"/>
</dbReference>
<evidence type="ECO:0000313" key="2">
    <source>
        <dbReference type="EMBL" id="PNY01179.1"/>
    </source>
</evidence>
<organism evidence="2 3">
    <name type="scientific">Trifolium pratense</name>
    <name type="common">Red clover</name>
    <dbReference type="NCBI Taxonomy" id="57577"/>
    <lineage>
        <taxon>Eukaryota</taxon>
        <taxon>Viridiplantae</taxon>
        <taxon>Streptophyta</taxon>
        <taxon>Embryophyta</taxon>
        <taxon>Tracheophyta</taxon>
        <taxon>Spermatophyta</taxon>
        <taxon>Magnoliopsida</taxon>
        <taxon>eudicotyledons</taxon>
        <taxon>Gunneridae</taxon>
        <taxon>Pentapetalae</taxon>
        <taxon>rosids</taxon>
        <taxon>fabids</taxon>
        <taxon>Fabales</taxon>
        <taxon>Fabaceae</taxon>
        <taxon>Papilionoideae</taxon>
        <taxon>50 kb inversion clade</taxon>
        <taxon>NPAAA clade</taxon>
        <taxon>Hologalegina</taxon>
        <taxon>IRL clade</taxon>
        <taxon>Trifolieae</taxon>
        <taxon>Trifolium</taxon>
    </lineage>
</organism>
<feature type="coiled-coil region" evidence="1">
    <location>
        <begin position="135"/>
        <end position="205"/>
    </location>
</feature>
<keyword evidence="1" id="KW-0175">Coiled coil</keyword>
<reference evidence="2 3" key="2">
    <citation type="journal article" date="2017" name="Front. Plant Sci.">
        <title>Gene Classification and Mining of Molecular Markers Useful in Red Clover (Trifolium pratense) Breeding.</title>
        <authorList>
            <person name="Istvanek J."/>
            <person name="Dluhosova J."/>
            <person name="Dluhos P."/>
            <person name="Patkova L."/>
            <person name="Nedelnik J."/>
            <person name="Repkova J."/>
        </authorList>
    </citation>
    <scope>NUCLEOTIDE SEQUENCE [LARGE SCALE GENOMIC DNA]</scope>
    <source>
        <strain evidence="3">cv. Tatra</strain>
        <tissue evidence="2">Young leaves</tissue>
    </source>
</reference>
<name>A0A2K3NDT9_TRIPR</name>
<comment type="caution">
    <text evidence="2">The sequence shown here is derived from an EMBL/GenBank/DDBJ whole genome shotgun (WGS) entry which is preliminary data.</text>
</comment>
<dbReference type="AlphaFoldDB" id="A0A2K3NDT9"/>
<feature type="coiled-coil region" evidence="1">
    <location>
        <begin position="1"/>
        <end position="63"/>
    </location>
</feature>
<gene>
    <name evidence="2" type="ORF">L195_g024468</name>
</gene>
<feature type="coiled-coil region" evidence="1">
    <location>
        <begin position="520"/>
        <end position="582"/>
    </location>
</feature>